<dbReference type="EMBL" id="JAJSOF020000040">
    <property type="protein sequence ID" value="KAJ4426455.1"/>
    <property type="molecule type" value="Genomic_DNA"/>
</dbReference>
<comment type="caution">
    <text evidence="1">The sequence shown here is derived from an EMBL/GenBank/DDBJ whole genome shotgun (WGS) entry which is preliminary data.</text>
</comment>
<accession>A0ABQ8RXU4</accession>
<proteinExistence type="predicted"/>
<protein>
    <submittedName>
        <fullName evidence="1">Uncharacterized protein</fullName>
    </submittedName>
</protein>
<name>A0ABQ8RXU4_PERAM</name>
<sequence>MNRLPYKQSDQDHYTRRAVCVVCDSDPERFCLDYCECNIEIALQTTLKVQSRRVLSKVTWKNDIKACNYYARHLQSVKKVVQSFDPDDAVAIQICQELLNDRTIEKEVMDIKPNFGYLPDAIIQLEKSGVELVEQINIMRTIVNKLSAVEGEVGKRVGEKMNRVLIKNDGYGILSRISDVLTKTCPKDVIQHANLIDVSCFKYSPTVSADVKKMSFLATEDVQYPVWGIIQGASEITLQVERDGRVHVAIDKEYRDTVSDTVLDFKRGMSQVSCNACKLNLHGARWIPLMRLVPQGPFPLSGIEQNRKVWPAQILCNGTEPMPVAV</sequence>
<evidence type="ECO:0000313" key="1">
    <source>
        <dbReference type="EMBL" id="KAJ4426455.1"/>
    </source>
</evidence>
<keyword evidence="2" id="KW-1185">Reference proteome</keyword>
<evidence type="ECO:0000313" key="2">
    <source>
        <dbReference type="Proteomes" id="UP001148838"/>
    </source>
</evidence>
<reference evidence="1 2" key="1">
    <citation type="journal article" date="2022" name="Allergy">
        <title>Genome assembly and annotation of Periplaneta americana reveal a comprehensive cockroach allergen profile.</title>
        <authorList>
            <person name="Wang L."/>
            <person name="Xiong Q."/>
            <person name="Saelim N."/>
            <person name="Wang L."/>
            <person name="Nong W."/>
            <person name="Wan A.T."/>
            <person name="Shi M."/>
            <person name="Liu X."/>
            <person name="Cao Q."/>
            <person name="Hui J.H.L."/>
            <person name="Sookrung N."/>
            <person name="Leung T.F."/>
            <person name="Tungtrongchitr A."/>
            <person name="Tsui S.K.W."/>
        </authorList>
    </citation>
    <scope>NUCLEOTIDE SEQUENCE [LARGE SCALE GENOMIC DNA]</scope>
    <source>
        <strain evidence="1">PWHHKU_190912</strain>
    </source>
</reference>
<organism evidence="1 2">
    <name type="scientific">Periplaneta americana</name>
    <name type="common">American cockroach</name>
    <name type="synonym">Blatta americana</name>
    <dbReference type="NCBI Taxonomy" id="6978"/>
    <lineage>
        <taxon>Eukaryota</taxon>
        <taxon>Metazoa</taxon>
        <taxon>Ecdysozoa</taxon>
        <taxon>Arthropoda</taxon>
        <taxon>Hexapoda</taxon>
        <taxon>Insecta</taxon>
        <taxon>Pterygota</taxon>
        <taxon>Neoptera</taxon>
        <taxon>Polyneoptera</taxon>
        <taxon>Dictyoptera</taxon>
        <taxon>Blattodea</taxon>
        <taxon>Blattoidea</taxon>
        <taxon>Blattidae</taxon>
        <taxon>Blattinae</taxon>
        <taxon>Periplaneta</taxon>
    </lineage>
</organism>
<gene>
    <name evidence="1" type="ORF">ANN_27269</name>
</gene>
<dbReference type="Proteomes" id="UP001148838">
    <property type="component" value="Unassembled WGS sequence"/>
</dbReference>